<organism evidence="3 4">
    <name type="scientific">Lophiotrema nucula</name>
    <dbReference type="NCBI Taxonomy" id="690887"/>
    <lineage>
        <taxon>Eukaryota</taxon>
        <taxon>Fungi</taxon>
        <taxon>Dikarya</taxon>
        <taxon>Ascomycota</taxon>
        <taxon>Pezizomycotina</taxon>
        <taxon>Dothideomycetes</taxon>
        <taxon>Pleosporomycetidae</taxon>
        <taxon>Pleosporales</taxon>
        <taxon>Lophiotremataceae</taxon>
        <taxon>Lophiotrema</taxon>
    </lineage>
</organism>
<dbReference type="OrthoDB" id="64281at2759"/>
<name>A0A6A5YWL3_9PLEO</name>
<feature type="non-terminal residue" evidence="3">
    <location>
        <position position="1"/>
    </location>
</feature>
<protein>
    <recommendedName>
        <fullName evidence="2">DUF7492 domain-containing protein</fullName>
    </recommendedName>
</protein>
<gene>
    <name evidence="3" type="ORF">BDV96DRAFT_473328</name>
</gene>
<evidence type="ECO:0000259" key="2">
    <source>
        <dbReference type="Pfam" id="PF24320"/>
    </source>
</evidence>
<dbReference type="EMBL" id="ML977336">
    <property type="protein sequence ID" value="KAF2110937.1"/>
    <property type="molecule type" value="Genomic_DNA"/>
</dbReference>
<evidence type="ECO:0000256" key="1">
    <source>
        <dbReference type="SAM" id="MobiDB-lite"/>
    </source>
</evidence>
<dbReference type="AlphaFoldDB" id="A0A6A5YWL3"/>
<dbReference type="Proteomes" id="UP000799770">
    <property type="component" value="Unassembled WGS sequence"/>
</dbReference>
<dbReference type="Pfam" id="PF24320">
    <property type="entry name" value="DUF7492"/>
    <property type="match status" value="1"/>
</dbReference>
<evidence type="ECO:0000313" key="3">
    <source>
        <dbReference type="EMBL" id="KAF2110937.1"/>
    </source>
</evidence>
<keyword evidence="4" id="KW-1185">Reference proteome</keyword>
<feature type="domain" description="DUF7492" evidence="2">
    <location>
        <begin position="9"/>
        <end position="261"/>
    </location>
</feature>
<sequence>AAALVPSVLAHTWVEQLRNIDDNGDYVGEYGYPRGFMAKTDPGYNGDSDNYLNPPLEQQPPFINSTNLLCHPSQRTRNQTKWPRLQTSPGTFIAMRYMENGHITLPDQQVGKPEKAGTIYVFGTQNPKDNERIADVLQWTEDGNGGNKNGILVGKANYDDGRCYEINEHSISTSRQAKFPNYAVGQAPAAGAATAHAPGGGYPFFCETNVAIPKDAKTGQPYTLYWVWQWPSKAGSPNYPKGKDEYYSTCIDVDVADTFKADLGRLEFPLGQQDANSKAVSDYKSRTALATDPIKGELGPLFSGGKSNNGPTATGVVPIPSGSAPQPSPTSLQSSAGAPTGSVEIPQMTQRPGAPSPPAHQPNQPGIVTLTVTQRVTVTA</sequence>
<reference evidence="3" key="1">
    <citation type="journal article" date="2020" name="Stud. Mycol.">
        <title>101 Dothideomycetes genomes: a test case for predicting lifestyles and emergence of pathogens.</title>
        <authorList>
            <person name="Haridas S."/>
            <person name="Albert R."/>
            <person name="Binder M."/>
            <person name="Bloem J."/>
            <person name="Labutti K."/>
            <person name="Salamov A."/>
            <person name="Andreopoulos B."/>
            <person name="Baker S."/>
            <person name="Barry K."/>
            <person name="Bills G."/>
            <person name="Bluhm B."/>
            <person name="Cannon C."/>
            <person name="Castanera R."/>
            <person name="Culley D."/>
            <person name="Daum C."/>
            <person name="Ezra D."/>
            <person name="Gonzalez J."/>
            <person name="Henrissat B."/>
            <person name="Kuo A."/>
            <person name="Liang C."/>
            <person name="Lipzen A."/>
            <person name="Lutzoni F."/>
            <person name="Magnuson J."/>
            <person name="Mondo S."/>
            <person name="Nolan M."/>
            <person name="Ohm R."/>
            <person name="Pangilinan J."/>
            <person name="Park H.-J."/>
            <person name="Ramirez L."/>
            <person name="Alfaro M."/>
            <person name="Sun H."/>
            <person name="Tritt A."/>
            <person name="Yoshinaga Y."/>
            <person name="Zwiers L.-H."/>
            <person name="Turgeon B."/>
            <person name="Goodwin S."/>
            <person name="Spatafora J."/>
            <person name="Crous P."/>
            <person name="Grigoriev I."/>
        </authorList>
    </citation>
    <scope>NUCLEOTIDE SEQUENCE</scope>
    <source>
        <strain evidence="3">CBS 627.86</strain>
    </source>
</reference>
<feature type="non-terminal residue" evidence="3">
    <location>
        <position position="380"/>
    </location>
</feature>
<feature type="compositionally biased region" description="Polar residues" evidence="1">
    <location>
        <begin position="323"/>
        <end position="337"/>
    </location>
</feature>
<proteinExistence type="predicted"/>
<accession>A0A6A5YWL3</accession>
<feature type="region of interest" description="Disordered" evidence="1">
    <location>
        <begin position="294"/>
        <end position="369"/>
    </location>
</feature>
<dbReference type="InterPro" id="IPR055915">
    <property type="entry name" value="DUF7492"/>
</dbReference>
<evidence type="ECO:0000313" key="4">
    <source>
        <dbReference type="Proteomes" id="UP000799770"/>
    </source>
</evidence>